<keyword evidence="3" id="KW-1185">Reference proteome</keyword>
<protein>
    <submittedName>
        <fullName evidence="2">Helix-turn-helix domain-containing protein</fullName>
    </submittedName>
</protein>
<evidence type="ECO:0000259" key="1">
    <source>
        <dbReference type="Pfam" id="PF12728"/>
    </source>
</evidence>
<accession>A0ABR6Z2Y0</accession>
<gene>
    <name evidence="2" type="ORF">GH811_18285</name>
</gene>
<feature type="domain" description="Helix-turn-helix" evidence="1">
    <location>
        <begin position="7"/>
        <end position="54"/>
    </location>
</feature>
<comment type="caution">
    <text evidence="2">The sequence shown here is derived from an EMBL/GenBank/DDBJ whole genome shotgun (WGS) entry which is preliminary data.</text>
</comment>
<evidence type="ECO:0000313" key="2">
    <source>
        <dbReference type="EMBL" id="MBC3901551.1"/>
    </source>
</evidence>
<dbReference type="InterPro" id="IPR041657">
    <property type="entry name" value="HTH_17"/>
</dbReference>
<reference evidence="2 3" key="1">
    <citation type="journal article" date="2020" name="mSystems">
        <title>Defining Genomic and Predicted Metabolic Features of the Acetobacterium Genus.</title>
        <authorList>
            <person name="Ross D.E."/>
            <person name="Marshall C.W."/>
            <person name="Gulliver D."/>
            <person name="May H.D."/>
            <person name="Norman R.S."/>
        </authorList>
    </citation>
    <scope>NUCLEOTIDE SEQUENCE [LARGE SCALE GENOMIC DNA]</scope>
    <source>
        <strain evidence="2 3">DSM 4132</strain>
    </source>
</reference>
<dbReference type="RefSeq" id="WP_186895582.1">
    <property type="nucleotide sequence ID" value="NZ_WJBE01000031.1"/>
</dbReference>
<proteinExistence type="predicted"/>
<organism evidence="2 3">
    <name type="scientific">Acetobacterium malicum</name>
    <dbReference type="NCBI Taxonomy" id="52692"/>
    <lineage>
        <taxon>Bacteria</taxon>
        <taxon>Bacillati</taxon>
        <taxon>Bacillota</taxon>
        <taxon>Clostridia</taxon>
        <taxon>Eubacteriales</taxon>
        <taxon>Eubacteriaceae</taxon>
        <taxon>Acetobacterium</taxon>
    </lineage>
</organism>
<name>A0ABR6Z2Y0_9FIRM</name>
<dbReference type="Proteomes" id="UP000622405">
    <property type="component" value="Unassembled WGS sequence"/>
</dbReference>
<sequence length="59" mass="6748">MKEELNYTIDQVAQIMGFSKGSVECFMISGILKSQEVSPGDYRVKQSDLDEFKDRVNKN</sequence>
<evidence type="ECO:0000313" key="3">
    <source>
        <dbReference type="Proteomes" id="UP000622405"/>
    </source>
</evidence>
<dbReference type="Pfam" id="PF12728">
    <property type="entry name" value="HTH_17"/>
    <property type="match status" value="1"/>
</dbReference>
<dbReference type="EMBL" id="WJBE01000031">
    <property type="protein sequence ID" value="MBC3901551.1"/>
    <property type="molecule type" value="Genomic_DNA"/>
</dbReference>